<dbReference type="InterPro" id="IPR050763">
    <property type="entry name" value="ABC_transporter_ATP-binding"/>
</dbReference>
<name>A0ABQ6JJM9_9ACTN</name>
<evidence type="ECO:0000313" key="8">
    <source>
        <dbReference type="Proteomes" id="UP001157017"/>
    </source>
</evidence>
<evidence type="ECO:0000256" key="1">
    <source>
        <dbReference type="ARBA" id="ARBA00004202"/>
    </source>
</evidence>
<dbReference type="PANTHER" id="PTHR42711:SF1">
    <property type="entry name" value="ABC-TRANSPORT PROTEIN, ATP-BINDING COMPONENT"/>
    <property type="match status" value="1"/>
</dbReference>
<evidence type="ECO:0000256" key="2">
    <source>
        <dbReference type="ARBA" id="ARBA00022448"/>
    </source>
</evidence>
<organism evidence="7 8">
    <name type="scientific">Angustibacter aerolatus</name>
    <dbReference type="NCBI Taxonomy" id="1162965"/>
    <lineage>
        <taxon>Bacteria</taxon>
        <taxon>Bacillati</taxon>
        <taxon>Actinomycetota</taxon>
        <taxon>Actinomycetes</taxon>
        <taxon>Kineosporiales</taxon>
        <taxon>Kineosporiaceae</taxon>
    </lineage>
</organism>
<evidence type="ECO:0000256" key="4">
    <source>
        <dbReference type="ARBA" id="ARBA00022840"/>
    </source>
</evidence>
<comment type="caution">
    <text evidence="7">The sequence shown here is derived from an EMBL/GenBank/DDBJ whole genome shotgun (WGS) entry which is preliminary data.</text>
</comment>
<reference evidence="8" key="1">
    <citation type="journal article" date="2019" name="Int. J. Syst. Evol. Microbiol.">
        <title>The Global Catalogue of Microorganisms (GCM) 10K type strain sequencing project: providing services to taxonomists for standard genome sequencing and annotation.</title>
        <authorList>
            <consortium name="The Broad Institute Genomics Platform"/>
            <consortium name="The Broad Institute Genome Sequencing Center for Infectious Disease"/>
            <person name="Wu L."/>
            <person name="Ma J."/>
        </authorList>
    </citation>
    <scope>NUCLEOTIDE SEQUENCE [LARGE SCALE GENOMIC DNA]</scope>
    <source>
        <strain evidence="8">NBRC 108730</strain>
    </source>
</reference>
<dbReference type="Pfam" id="PF00005">
    <property type="entry name" value="ABC_tran"/>
    <property type="match status" value="1"/>
</dbReference>
<feature type="domain" description="ABC transporter" evidence="6">
    <location>
        <begin position="5"/>
        <end position="75"/>
    </location>
</feature>
<keyword evidence="3" id="KW-0547">Nucleotide-binding</keyword>
<dbReference type="SUPFAM" id="SSF52540">
    <property type="entry name" value="P-loop containing nucleoside triphosphate hydrolases"/>
    <property type="match status" value="1"/>
</dbReference>
<dbReference type="InterPro" id="IPR003439">
    <property type="entry name" value="ABC_transporter-like_ATP-bd"/>
</dbReference>
<dbReference type="InterPro" id="IPR027417">
    <property type="entry name" value="P-loop_NTPase"/>
</dbReference>
<proteinExistence type="predicted"/>
<keyword evidence="4" id="KW-0067">ATP-binding</keyword>
<keyword evidence="2" id="KW-0813">Transport</keyword>
<evidence type="ECO:0000256" key="5">
    <source>
        <dbReference type="ARBA" id="ARBA00023251"/>
    </source>
</evidence>
<accession>A0ABQ6JJM9</accession>
<dbReference type="EMBL" id="BSUZ01000001">
    <property type="protein sequence ID" value="GMA87766.1"/>
    <property type="molecule type" value="Genomic_DNA"/>
</dbReference>
<evidence type="ECO:0000259" key="6">
    <source>
        <dbReference type="Pfam" id="PF00005"/>
    </source>
</evidence>
<evidence type="ECO:0000256" key="3">
    <source>
        <dbReference type="ARBA" id="ARBA00022741"/>
    </source>
</evidence>
<dbReference type="PANTHER" id="PTHR42711">
    <property type="entry name" value="ABC TRANSPORTER ATP-BINDING PROTEIN"/>
    <property type="match status" value="1"/>
</dbReference>
<dbReference type="Gene3D" id="3.40.50.300">
    <property type="entry name" value="P-loop containing nucleotide triphosphate hydrolases"/>
    <property type="match status" value="1"/>
</dbReference>
<sequence length="154" mass="16486">MVAVDGLSVAIEAGAAVGSIGANGAGKSTTIKMLTGILVPTSGSVRTCGLEPVAHRREVARQVGVVFGQRSRLWWDLPLDESFTILGALHRLGPRALRARHDEPGRPARAWRSSSAPRCGSCRSGSGCAARWRPRCCTRRAWWCSTSRRSASTC</sequence>
<keyword evidence="8" id="KW-1185">Reference proteome</keyword>
<dbReference type="Proteomes" id="UP001157017">
    <property type="component" value="Unassembled WGS sequence"/>
</dbReference>
<keyword evidence="5" id="KW-0046">Antibiotic resistance</keyword>
<gene>
    <name evidence="7" type="ORF">GCM10025868_30160</name>
</gene>
<evidence type="ECO:0000313" key="7">
    <source>
        <dbReference type="EMBL" id="GMA87766.1"/>
    </source>
</evidence>
<comment type="subcellular location">
    <subcellularLocation>
        <location evidence="1">Cell membrane</location>
        <topology evidence="1">Peripheral membrane protein</topology>
    </subcellularLocation>
</comment>
<protein>
    <recommendedName>
        <fullName evidence="6">ABC transporter domain-containing protein</fullName>
    </recommendedName>
</protein>